<gene>
    <name evidence="1" type="ORF">BT96DRAFT_1007049</name>
</gene>
<accession>A0A6A4GJJ2</accession>
<dbReference type="AlphaFoldDB" id="A0A6A4GJJ2"/>
<keyword evidence="2" id="KW-1185">Reference proteome</keyword>
<dbReference type="Proteomes" id="UP000799118">
    <property type="component" value="Unassembled WGS sequence"/>
</dbReference>
<sequence length="201" mass="22916">MCTYTRDIALSEHPFWTSAEHASSLVPLPPGQTLATVDLILMPRYFARAVLLVHQFQIKSAVHPIQITELDNLDTLPEHKSLWLGDINGPSTVLHLLPGAQSFLLGIKGTRFEGELGIYDICGKFRHVFDLKGFDLISLDWDSEDHGGTIILVLLIRKRQFYEKRTSETPPKRCPVKCPEVRYDFELKSHRRSLYFSLAEV</sequence>
<evidence type="ECO:0000313" key="1">
    <source>
        <dbReference type="EMBL" id="KAE9385435.1"/>
    </source>
</evidence>
<organism evidence="1 2">
    <name type="scientific">Gymnopus androsaceus JB14</name>
    <dbReference type="NCBI Taxonomy" id="1447944"/>
    <lineage>
        <taxon>Eukaryota</taxon>
        <taxon>Fungi</taxon>
        <taxon>Dikarya</taxon>
        <taxon>Basidiomycota</taxon>
        <taxon>Agaricomycotina</taxon>
        <taxon>Agaricomycetes</taxon>
        <taxon>Agaricomycetidae</taxon>
        <taxon>Agaricales</taxon>
        <taxon>Marasmiineae</taxon>
        <taxon>Omphalotaceae</taxon>
        <taxon>Gymnopus</taxon>
    </lineage>
</organism>
<dbReference type="EMBL" id="ML769986">
    <property type="protein sequence ID" value="KAE9385435.1"/>
    <property type="molecule type" value="Genomic_DNA"/>
</dbReference>
<protein>
    <submittedName>
        <fullName evidence="1">Uncharacterized protein</fullName>
    </submittedName>
</protein>
<evidence type="ECO:0000313" key="2">
    <source>
        <dbReference type="Proteomes" id="UP000799118"/>
    </source>
</evidence>
<name>A0A6A4GJJ2_9AGAR</name>
<reference evidence="1" key="1">
    <citation type="journal article" date="2019" name="Environ. Microbiol.">
        <title>Fungal ecological strategies reflected in gene transcription - a case study of two litter decomposers.</title>
        <authorList>
            <person name="Barbi F."/>
            <person name="Kohler A."/>
            <person name="Barry K."/>
            <person name="Baskaran P."/>
            <person name="Daum C."/>
            <person name="Fauchery L."/>
            <person name="Ihrmark K."/>
            <person name="Kuo A."/>
            <person name="LaButti K."/>
            <person name="Lipzen A."/>
            <person name="Morin E."/>
            <person name="Grigoriev I.V."/>
            <person name="Henrissat B."/>
            <person name="Lindahl B."/>
            <person name="Martin F."/>
        </authorList>
    </citation>
    <scope>NUCLEOTIDE SEQUENCE</scope>
    <source>
        <strain evidence="1">JB14</strain>
    </source>
</reference>
<dbReference type="OrthoDB" id="3018431at2759"/>
<proteinExistence type="predicted"/>